<gene>
    <name evidence="2" type="ORF">GCM10017161_19810</name>
</gene>
<evidence type="ECO:0000313" key="3">
    <source>
        <dbReference type="Proteomes" id="UP000623842"/>
    </source>
</evidence>
<reference evidence="2" key="2">
    <citation type="submission" date="2020-09" db="EMBL/GenBank/DDBJ databases">
        <authorList>
            <person name="Sun Q."/>
            <person name="Kim S."/>
        </authorList>
    </citation>
    <scope>NUCLEOTIDE SEQUENCE</scope>
    <source>
        <strain evidence="2">KCTC 42731</strain>
    </source>
</reference>
<evidence type="ECO:0000313" key="2">
    <source>
        <dbReference type="EMBL" id="GHF91903.1"/>
    </source>
</evidence>
<protein>
    <recommendedName>
        <fullName evidence="1">Hemerythrin-like domain-containing protein</fullName>
    </recommendedName>
</protein>
<dbReference type="InterPro" id="IPR012312">
    <property type="entry name" value="Hemerythrin-like"/>
</dbReference>
<keyword evidence="3" id="KW-1185">Reference proteome</keyword>
<dbReference type="Proteomes" id="UP000623842">
    <property type="component" value="Unassembled WGS sequence"/>
</dbReference>
<dbReference type="Pfam" id="PF01814">
    <property type="entry name" value="Hemerythrin"/>
    <property type="match status" value="1"/>
</dbReference>
<sequence length="166" mass="19510">MLFKLVNMNKILYWISYMSLINNYFSVDHQKLDCLFEAFISHRTKGDDNGYNYFQLFHKGLIQHIEWEEKILFPFIENLVPMSQGPTSVMCEEHGQIKVLLEIIDHKLASQFNGEILEITQLTTILAAHNLKEENVLYPMIDNNINQAQRAEIFSEMELLQQTKRA</sequence>
<dbReference type="PANTHER" id="PTHR35585:SF1">
    <property type="entry name" value="HHE DOMAIN PROTEIN (AFU_ORTHOLOGUE AFUA_4G00730)"/>
    <property type="match status" value="1"/>
</dbReference>
<evidence type="ECO:0000259" key="1">
    <source>
        <dbReference type="Pfam" id="PF01814"/>
    </source>
</evidence>
<organism evidence="2 3">
    <name type="scientific">Thalassotalea marina</name>
    <dbReference type="NCBI Taxonomy" id="1673741"/>
    <lineage>
        <taxon>Bacteria</taxon>
        <taxon>Pseudomonadati</taxon>
        <taxon>Pseudomonadota</taxon>
        <taxon>Gammaproteobacteria</taxon>
        <taxon>Alteromonadales</taxon>
        <taxon>Colwelliaceae</taxon>
        <taxon>Thalassotalea</taxon>
    </lineage>
</organism>
<proteinExistence type="predicted"/>
<name>A0A919EJL7_9GAMM</name>
<dbReference type="EMBL" id="BNCK01000004">
    <property type="protein sequence ID" value="GHF91903.1"/>
    <property type="molecule type" value="Genomic_DNA"/>
</dbReference>
<comment type="caution">
    <text evidence="2">The sequence shown here is derived from an EMBL/GenBank/DDBJ whole genome shotgun (WGS) entry which is preliminary data.</text>
</comment>
<dbReference type="Gene3D" id="1.20.120.520">
    <property type="entry name" value="nmb1532 protein domain like"/>
    <property type="match status" value="1"/>
</dbReference>
<dbReference type="AlphaFoldDB" id="A0A919EJL7"/>
<feature type="domain" description="Hemerythrin-like" evidence="1">
    <location>
        <begin position="26"/>
        <end position="141"/>
    </location>
</feature>
<dbReference type="PANTHER" id="PTHR35585">
    <property type="entry name" value="HHE DOMAIN PROTEIN (AFU_ORTHOLOGUE AFUA_4G00730)"/>
    <property type="match status" value="1"/>
</dbReference>
<reference evidence="2" key="1">
    <citation type="journal article" date="2014" name="Int. J. Syst. Evol. Microbiol.">
        <title>Complete genome sequence of Corynebacterium casei LMG S-19264T (=DSM 44701T), isolated from a smear-ripened cheese.</title>
        <authorList>
            <consortium name="US DOE Joint Genome Institute (JGI-PGF)"/>
            <person name="Walter F."/>
            <person name="Albersmeier A."/>
            <person name="Kalinowski J."/>
            <person name="Ruckert C."/>
        </authorList>
    </citation>
    <scope>NUCLEOTIDE SEQUENCE</scope>
    <source>
        <strain evidence="2">KCTC 42731</strain>
    </source>
</reference>
<accession>A0A919EJL7</accession>